<organism evidence="2 3">
    <name type="scientific">Thiobacillus denitrificans (strain ATCC 25259 / T1)</name>
    <dbReference type="NCBI Taxonomy" id="292415"/>
    <lineage>
        <taxon>Bacteria</taxon>
        <taxon>Pseudomonadati</taxon>
        <taxon>Pseudomonadota</taxon>
        <taxon>Betaproteobacteria</taxon>
        <taxon>Nitrosomonadales</taxon>
        <taxon>Thiobacillaceae</taxon>
        <taxon>Thiobacillus</taxon>
    </lineage>
</organism>
<evidence type="ECO:0000259" key="1">
    <source>
        <dbReference type="Pfam" id="PF22818"/>
    </source>
</evidence>
<evidence type="ECO:0000313" key="3">
    <source>
        <dbReference type="Proteomes" id="UP000008291"/>
    </source>
</evidence>
<evidence type="ECO:0000313" key="2">
    <source>
        <dbReference type="EMBL" id="AAZ98700.1"/>
    </source>
</evidence>
<proteinExistence type="predicted"/>
<dbReference type="InterPro" id="IPR054545">
    <property type="entry name" value="ApeI-like"/>
</dbReference>
<dbReference type="InterPro" id="IPR029069">
    <property type="entry name" value="HotDog_dom_sf"/>
</dbReference>
<feature type="domain" description="ApeI dehydratase-like" evidence="1">
    <location>
        <begin position="4"/>
        <end position="94"/>
    </location>
</feature>
<dbReference type="RefSeq" id="WP_011313259.1">
    <property type="nucleotide sequence ID" value="NC_007404.1"/>
</dbReference>
<dbReference type="Pfam" id="PF22818">
    <property type="entry name" value="ApeI-like"/>
    <property type="match status" value="1"/>
</dbReference>
<dbReference type="eggNOG" id="COG0764">
    <property type="taxonomic scope" value="Bacteria"/>
</dbReference>
<accession>Q3SFB4</accession>
<dbReference type="STRING" id="292415.Tbd_2747"/>
<dbReference type="EMBL" id="CP000116">
    <property type="protein sequence ID" value="AAZ98700.1"/>
    <property type="molecule type" value="Genomic_DNA"/>
</dbReference>
<name>Q3SFB4_THIDA</name>
<gene>
    <name evidence="2" type="ordered locus">Tbd_2747</name>
</gene>
<protein>
    <recommendedName>
        <fullName evidence="1">ApeI dehydratase-like domain-containing protein</fullName>
    </recommendedName>
</protein>
<dbReference type="SUPFAM" id="SSF54637">
    <property type="entry name" value="Thioesterase/thiol ester dehydrase-isomerase"/>
    <property type="match status" value="1"/>
</dbReference>
<dbReference type="Proteomes" id="UP000008291">
    <property type="component" value="Chromosome"/>
</dbReference>
<dbReference type="GO" id="GO:0016829">
    <property type="term" value="F:lyase activity"/>
    <property type="evidence" value="ECO:0007669"/>
    <property type="project" value="UniProtKB-KW"/>
</dbReference>
<keyword evidence="3" id="KW-1185">Reference proteome</keyword>
<dbReference type="AlphaFoldDB" id="Q3SFB4"/>
<dbReference type="KEGG" id="tbd:Tbd_2747"/>
<dbReference type="HOGENOM" id="CLU_078912_5_2_4"/>
<sequence>MSEHSLPLAIAADHAAYAGHFPGRPILPGVVLLDEALHALAVADGRKAATGQIRAAKFLSPVTPGEGLRLDYAETAPGVFRFTVAAGTRTVASGVFAFDDPGSAA</sequence>
<dbReference type="Gene3D" id="3.10.129.10">
    <property type="entry name" value="Hotdog Thioesterase"/>
    <property type="match status" value="1"/>
</dbReference>
<reference evidence="2 3" key="1">
    <citation type="journal article" date="2006" name="J. Bacteriol.">
        <title>The genome sequence of the obligately chemolithoautotrophic, facultatively anaerobic bacterium Thiobacillus denitrificans.</title>
        <authorList>
            <person name="Beller H.R."/>
            <person name="Chain P.S."/>
            <person name="Letain T.E."/>
            <person name="Chakicherla A."/>
            <person name="Larimer F.W."/>
            <person name="Richardson P.M."/>
            <person name="Coleman M.A."/>
            <person name="Wood A.P."/>
            <person name="Kelly D.P."/>
        </authorList>
    </citation>
    <scope>NUCLEOTIDE SEQUENCE [LARGE SCALE GENOMIC DNA]</scope>
    <source>
        <strain evidence="2 3">ATCC 25259</strain>
    </source>
</reference>